<feature type="transmembrane region" description="Helical" evidence="6">
    <location>
        <begin position="68"/>
        <end position="87"/>
    </location>
</feature>
<evidence type="ECO:0000256" key="6">
    <source>
        <dbReference type="SAM" id="Phobius"/>
    </source>
</evidence>
<evidence type="ECO:0000259" key="7">
    <source>
        <dbReference type="Pfam" id="PF12823"/>
    </source>
</evidence>
<dbReference type="Proteomes" id="UP000636960">
    <property type="component" value="Unassembled WGS sequence"/>
</dbReference>
<dbReference type="PANTHER" id="PTHR40077">
    <property type="entry name" value="MEMBRANE PROTEIN-RELATED"/>
    <property type="match status" value="1"/>
</dbReference>
<proteinExistence type="predicted"/>
<protein>
    <submittedName>
        <fullName evidence="8">Membrane protein</fullName>
    </submittedName>
</protein>
<evidence type="ECO:0000256" key="2">
    <source>
        <dbReference type="ARBA" id="ARBA00022475"/>
    </source>
</evidence>
<name>A0A919K7G4_9ACTN</name>
<accession>A0A919K7G4</accession>
<dbReference type="Pfam" id="PF12823">
    <property type="entry name" value="DUF3817"/>
    <property type="match status" value="1"/>
</dbReference>
<keyword evidence="5 6" id="KW-0472">Membrane</keyword>
<evidence type="ECO:0000313" key="8">
    <source>
        <dbReference type="EMBL" id="GIF00316.1"/>
    </source>
</evidence>
<comment type="subcellular location">
    <subcellularLocation>
        <location evidence="1">Cell membrane</location>
        <topology evidence="1">Multi-pass membrane protein</topology>
    </subcellularLocation>
</comment>
<keyword evidence="3 6" id="KW-0812">Transmembrane</keyword>
<dbReference type="AlphaFoldDB" id="A0A919K7G4"/>
<dbReference type="RefSeq" id="WP_203788016.1">
    <property type="nucleotide sequence ID" value="NZ_BOMV01000082.1"/>
</dbReference>
<evidence type="ECO:0000256" key="3">
    <source>
        <dbReference type="ARBA" id="ARBA00022692"/>
    </source>
</evidence>
<keyword evidence="4 6" id="KW-1133">Transmembrane helix</keyword>
<comment type="caution">
    <text evidence="8">The sequence shown here is derived from an EMBL/GenBank/DDBJ whole genome shotgun (WGS) entry which is preliminary data.</text>
</comment>
<feature type="domain" description="DUF3817" evidence="7">
    <location>
        <begin position="6"/>
        <end position="93"/>
    </location>
</feature>
<keyword evidence="9" id="KW-1185">Reference proteome</keyword>
<sequence>MQDAVTRYRIIAWIVGLCLIALVVVGMPLKYLAGNDTVVAAVGPAHGFLFMVYLVATFDLSRRRNWPFQRMILVMLAGTIPFLSFWVERKVTRDWASTSALAKSPI</sequence>
<organism evidence="8 9">
    <name type="scientific">Paractinoplanes rishiriensis</name>
    <dbReference type="NCBI Taxonomy" id="1050105"/>
    <lineage>
        <taxon>Bacteria</taxon>
        <taxon>Bacillati</taxon>
        <taxon>Actinomycetota</taxon>
        <taxon>Actinomycetes</taxon>
        <taxon>Micromonosporales</taxon>
        <taxon>Micromonosporaceae</taxon>
        <taxon>Paractinoplanes</taxon>
    </lineage>
</organism>
<feature type="transmembrane region" description="Helical" evidence="6">
    <location>
        <begin position="12"/>
        <end position="32"/>
    </location>
</feature>
<dbReference type="NCBIfam" id="TIGR03954">
    <property type="entry name" value="integ_memb_HG"/>
    <property type="match status" value="1"/>
</dbReference>
<dbReference type="EMBL" id="BOMV01000082">
    <property type="protein sequence ID" value="GIF00316.1"/>
    <property type="molecule type" value="Genomic_DNA"/>
</dbReference>
<evidence type="ECO:0000256" key="1">
    <source>
        <dbReference type="ARBA" id="ARBA00004651"/>
    </source>
</evidence>
<evidence type="ECO:0000313" key="9">
    <source>
        <dbReference type="Proteomes" id="UP000636960"/>
    </source>
</evidence>
<feature type="transmembrane region" description="Helical" evidence="6">
    <location>
        <begin position="38"/>
        <end position="56"/>
    </location>
</feature>
<dbReference type="InterPro" id="IPR023845">
    <property type="entry name" value="DUF3817_TM"/>
</dbReference>
<evidence type="ECO:0000256" key="4">
    <source>
        <dbReference type="ARBA" id="ARBA00022989"/>
    </source>
</evidence>
<reference evidence="8" key="1">
    <citation type="submission" date="2021-01" db="EMBL/GenBank/DDBJ databases">
        <title>Whole genome shotgun sequence of Actinoplanes rishiriensis NBRC 108556.</title>
        <authorList>
            <person name="Komaki H."/>
            <person name="Tamura T."/>
        </authorList>
    </citation>
    <scope>NUCLEOTIDE SEQUENCE</scope>
    <source>
        <strain evidence="8">NBRC 108556</strain>
    </source>
</reference>
<dbReference type="GO" id="GO:0005886">
    <property type="term" value="C:plasma membrane"/>
    <property type="evidence" value="ECO:0007669"/>
    <property type="project" value="UniProtKB-SubCell"/>
</dbReference>
<evidence type="ECO:0000256" key="5">
    <source>
        <dbReference type="ARBA" id="ARBA00023136"/>
    </source>
</evidence>
<keyword evidence="2" id="KW-1003">Cell membrane</keyword>
<dbReference type="PANTHER" id="PTHR40077:SF2">
    <property type="entry name" value="MEMBRANE PROTEIN"/>
    <property type="match status" value="1"/>
</dbReference>
<gene>
    <name evidence="8" type="ORF">Ari01nite_77800</name>
</gene>